<keyword evidence="1 7" id="KW-0436">Ligase</keyword>
<evidence type="ECO:0000256" key="3">
    <source>
        <dbReference type="ARBA" id="ARBA00022741"/>
    </source>
</evidence>
<feature type="region of interest" description="Disordered" evidence="8">
    <location>
        <begin position="177"/>
        <end position="204"/>
    </location>
</feature>
<dbReference type="PRINTS" id="PR00987">
    <property type="entry name" value="TRNASYNTHGLU"/>
</dbReference>
<accession>N1MPW9</accession>
<evidence type="ECO:0000256" key="4">
    <source>
        <dbReference type="ARBA" id="ARBA00022833"/>
    </source>
</evidence>
<reference evidence="10 11" key="1">
    <citation type="submission" date="2013-03" db="EMBL/GenBank/DDBJ databases">
        <authorList>
            <person name="Le V."/>
        </authorList>
    </citation>
    <scope>NUCLEOTIDE SEQUENCE [LARGE SCALE GENOMIC DNA]</scope>
    <source>
        <strain evidence="10 11">BiD32</strain>
    </source>
</reference>
<evidence type="ECO:0000256" key="1">
    <source>
        <dbReference type="ARBA" id="ARBA00022598"/>
    </source>
</evidence>
<keyword evidence="11" id="KW-1185">Reference proteome</keyword>
<keyword evidence="4" id="KW-0862">Zinc</keyword>
<evidence type="ECO:0000259" key="9">
    <source>
        <dbReference type="Pfam" id="PF00749"/>
    </source>
</evidence>
<gene>
    <name evidence="10" type="ORF">EBBID32_20240</name>
</gene>
<keyword evidence="5 7" id="KW-0067">ATP-binding</keyword>
<dbReference type="GO" id="GO:0005524">
    <property type="term" value="F:ATP binding"/>
    <property type="evidence" value="ECO:0007669"/>
    <property type="project" value="UniProtKB-KW"/>
</dbReference>
<feature type="domain" description="Glutamyl/glutaminyl-tRNA synthetase class Ib catalytic" evidence="9">
    <location>
        <begin position="10"/>
        <end position="153"/>
    </location>
</feature>
<dbReference type="AlphaFoldDB" id="N1MPW9"/>
<keyword evidence="6 7" id="KW-0030">Aminoacyl-tRNA synthetase</keyword>
<dbReference type="InterPro" id="IPR049940">
    <property type="entry name" value="GluQ/Sye"/>
</dbReference>
<organism evidence="10 11">
    <name type="scientific">Sphingobium indicum BiD32</name>
    <dbReference type="NCBI Taxonomy" id="1301087"/>
    <lineage>
        <taxon>Bacteria</taxon>
        <taxon>Pseudomonadati</taxon>
        <taxon>Pseudomonadota</taxon>
        <taxon>Alphaproteobacteria</taxon>
        <taxon>Sphingomonadales</taxon>
        <taxon>Sphingomonadaceae</taxon>
        <taxon>Sphingobium</taxon>
    </lineage>
</organism>
<dbReference type="Gene3D" id="3.40.50.620">
    <property type="entry name" value="HUPs"/>
    <property type="match status" value="2"/>
</dbReference>
<comment type="similarity">
    <text evidence="7">Belongs to the class-I aminoacyl-tRNA synthetase family.</text>
</comment>
<dbReference type="EMBL" id="CAVK010000091">
    <property type="protein sequence ID" value="CCW17677.1"/>
    <property type="molecule type" value="Genomic_DNA"/>
</dbReference>
<dbReference type="GO" id="GO:0006424">
    <property type="term" value="P:glutamyl-tRNA aminoacylation"/>
    <property type="evidence" value="ECO:0007669"/>
    <property type="project" value="TreeGrafter"/>
</dbReference>
<sequence length="327" mass="34708">MTSSVAPQHMVTRFAPSPTGRLHVGHGWSALLAHDMARAAGGLFRLRIEDIDGTRSRAEHVAGIIEDLGWLGIRWDGDVVFQSQRLAQYDAALERLRDMGLLYPCFCTRADIAASASAPHGPEGAPYPGTCRGLSETERARRIGAGDAHAWRIDMGKAVARVGVVEWAASPLPFRGRDGGGGLPQALCQDDSPHPNPSPKEEGHLCGTVVAHPLLHGDVVLARKDAPASYHLSCTLDDAAMGVSHVLRGDDLLGATDVHRLLQALLGLPSPVYIHHPLLVGADGKRLAKRSGSIALAALRAQGMDPARLVADLRGRRFPVGIALASA</sequence>
<keyword evidence="2" id="KW-0479">Metal-binding</keyword>
<reference evidence="11" key="2">
    <citation type="submission" date="2013-04" db="EMBL/GenBank/DDBJ databases">
        <title>Bisphenol A degrading Sphingobium sp. strain BiD32.</title>
        <authorList>
            <person name="Nielsen J.L."/>
            <person name="Zhou N.A."/>
            <person name="Kjeldal H."/>
        </authorList>
    </citation>
    <scope>NUCLEOTIDE SEQUENCE [LARGE SCALE GENOMIC DNA]</scope>
    <source>
        <strain evidence="11">BiD32</strain>
    </source>
</reference>
<dbReference type="InterPro" id="IPR000924">
    <property type="entry name" value="Glu/Gln-tRNA-synth"/>
</dbReference>
<feature type="domain" description="Glutamyl/glutaminyl-tRNA synthetase class Ib catalytic" evidence="9">
    <location>
        <begin position="205"/>
        <end position="315"/>
    </location>
</feature>
<evidence type="ECO:0000256" key="5">
    <source>
        <dbReference type="ARBA" id="ARBA00022840"/>
    </source>
</evidence>
<evidence type="ECO:0000256" key="2">
    <source>
        <dbReference type="ARBA" id="ARBA00022723"/>
    </source>
</evidence>
<dbReference type="InterPro" id="IPR014729">
    <property type="entry name" value="Rossmann-like_a/b/a_fold"/>
</dbReference>
<dbReference type="NCBIfam" id="NF004315">
    <property type="entry name" value="PRK05710.1-4"/>
    <property type="match status" value="1"/>
</dbReference>
<dbReference type="PANTHER" id="PTHR43311:SF1">
    <property type="entry name" value="GLUTAMYL-Q TRNA(ASP) SYNTHETASE"/>
    <property type="match status" value="1"/>
</dbReference>
<comment type="caution">
    <text evidence="10">The sequence shown here is derived from an EMBL/GenBank/DDBJ whole genome shotgun (WGS) entry which is preliminary data.</text>
</comment>
<dbReference type="OrthoDB" id="9807503at2"/>
<keyword evidence="3 7" id="KW-0547">Nucleotide-binding</keyword>
<dbReference type="Pfam" id="PF00749">
    <property type="entry name" value="tRNA-synt_1c"/>
    <property type="match status" value="2"/>
</dbReference>
<dbReference type="Proteomes" id="UP000013201">
    <property type="component" value="Unassembled WGS sequence"/>
</dbReference>
<dbReference type="SUPFAM" id="SSF52374">
    <property type="entry name" value="Nucleotidylyl transferase"/>
    <property type="match status" value="1"/>
</dbReference>
<dbReference type="PANTHER" id="PTHR43311">
    <property type="entry name" value="GLUTAMATE--TRNA LIGASE"/>
    <property type="match status" value="1"/>
</dbReference>
<dbReference type="GO" id="GO:0004818">
    <property type="term" value="F:glutamate-tRNA ligase activity"/>
    <property type="evidence" value="ECO:0007669"/>
    <property type="project" value="TreeGrafter"/>
</dbReference>
<protein>
    <submittedName>
        <fullName evidence="10">Glutamyl-Q-tRNA synthetase</fullName>
    </submittedName>
</protein>
<dbReference type="InterPro" id="IPR001412">
    <property type="entry name" value="aa-tRNA-synth_I_CS"/>
</dbReference>
<dbReference type="RefSeq" id="WP_006955358.1">
    <property type="nucleotide sequence ID" value="NZ_CAVK010000091.1"/>
</dbReference>
<dbReference type="InterPro" id="IPR020058">
    <property type="entry name" value="Glu/Gln-tRNA-synth_Ib_cat-dom"/>
</dbReference>
<evidence type="ECO:0000256" key="7">
    <source>
        <dbReference type="RuleBase" id="RU363037"/>
    </source>
</evidence>
<dbReference type="PROSITE" id="PS00178">
    <property type="entry name" value="AA_TRNA_LIGASE_I"/>
    <property type="match status" value="1"/>
</dbReference>
<evidence type="ECO:0000256" key="6">
    <source>
        <dbReference type="ARBA" id="ARBA00023146"/>
    </source>
</evidence>
<dbReference type="GO" id="GO:0005829">
    <property type="term" value="C:cytosol"/>
    <property type="evidence" value="ECO:0007669"/>
    <property type="project" value="TreeGrafter"/>
</dbReference>
<proteinExistence type="inferred from homology"/>
<keyword evidence="7" id="KW-0648">Protein biosynthesis</keyword>
<evidence type="ECO:0000313" key="11">
    <source>
        <dbReference type="Proteomes" id="UP000013201"/>
    </source>
</evidence>
<evidence type="ECO:0000256" key="8">
    <source>
        <dbReference type="SAM" id="MobiDB-lite"/>
    </source>
</evidence>
<name>N1MPW9_9SPHN</name>
<evidence type="ECO:0000313" key="10">
    <source>
        <dbReference type="EMBL" id="CCW17677.1"/>
    </source>
</evidence>